<feature type="domain" description="Putative DNA-binding" evidence="1">
    <location>
        <begin position="5"/>
        <end position="101"/>
    </location>
</feature>
<protein>
    <submittedName>
        <fullName evidence="2">DUF2063 domain-containing protein</fullName>
    </submittedName>
</protein>
<dbReference type="Gene3D" id="1.10.150.690">
    <property type="entry name" value="DUF2063"/>
    <property type="match status" value="1"/>
</dbReference>
<proteinExistence type="predicted"/>
<dbReference type="AlphaFoldDB" id="A0A9Q6N7J5"/>
<sequence length="272" mass="30540">MRLNEWQLAFERYLLAEQSQADSLLGNSLIGGPTLNVATGLAIYHNAYQARLLEVMVADFPTILHWLGDEAFASLAGAYIRQSPSRHFSLRWLGQGFAEFIQGHLVPEQGLPLAELARLEWAFTLAFDAAEAQVLTVADMAALDAEEWPLLQLQLAPCVQWLDCRYNSLAQWRAVKDRADFPESALLEQEQPCLVWRVDRVCRYRSLSSAEAQGLRGMIEAQWSFAELCAELAVTYLEGAPLQAVTWLKQWVEDGLVVRRESWKTAGNSIAS</sequence>
<evidence type="ECO:0000259" key="1">
    <source>
        <dbReference type="Pfam" id="PF09836"/>
    </source>
</evidence>
<organism evidence="2 3">
    <name type="scientific">Pseudomonas protegens</name>
    <dbReference type="NCBI Taxonomy" id="380021"/>
    <lineage>
        <taxon>Bacteria</taxon>
        <taxon>Pseudomonadati</taxon>
        <taxon>Pseudomonadota</taxon>
        <taxon>Gammaproteobacteria</taxon>
        <taxon>Pseudomonadales</taxon>
        <taxon>Pseudomonadaceae</taxon>
        <taxon>Pseudomonas</taxon>
    </lineage>
</organism>
<gene>
    <name evidence="2" type="ORF">DMX08_16535</name>
</gene>
<name>A0A9Q6N7J5_9PSED</name>
<evidence type="ECO:0000313" key="3">
    <source>
        <dbReference type="Proteomes" id="UP000248188"/>
    </source>
</evidence>
<dbReference type="Pfam" id="PF09836">
    <property type="entry name" value="DUF2063"/>
    <property type="match status" value="1"/>
</dbReference>
<dbReference type="EMBL" id="QJRN01000010">
    <property type="protein sequence ID" value="PYC34874.1"/>
    <property type="molecule type" value="Genomic_DNA"/>
</dbReference>
<accession>A0A9Q6N7J5</accession>
<dbReference type="Proteomes" id="UP000248188">
    <property type="component" value="Unassembled WGS sequence"/>
</dbReference>
<comment type="caution">
    <text evidence="2">The sequence shown here is derived from an EMBL/GenBank/DDBJ whole genome shotgun (WGS) entry which is preliminary data.</text>
</comment>
<dbReference type="InterPro" id="IPR018640">
    <property type="entry name" value="DUF2063"/>
</dbReference>
<dbReference type="InterPro" id="IPR044922">
    <property type="entry name" value="DUF2063_N_sf"/>
</dbReference>
<reference evidence="2 3" key="1">
    <citation type="submission" date="2018-06" db="EMBL/GenBank/DDBJ databases">
        <title>Pseudomonas diversity within urban Lake Michigan freshwaters.</title>
        <authorList>
            <person name="Batrich M."/>
            <person name="Hatzopoulos T."/>
            <person name="Putonti C."/>
        </authorList>
    </citation>
    <scope>NUCLEOTIDE SEQUENCE [LARGE SCALE GENOMIC DNA]</scope>
    <source>
        <strain evidence="2 3">MB-090624</strain>
    </source>
</reference>
<dbReference type="RefSeq" id="WP_110652488.1">
    <property type="nucleotide sequence ID" value="NZ_QJRN01000010.1"/>
</dbReference>
<evidence type="ECO:0000313" key="2">
    <source>
        <dbReference type="EMBL" id="PYC34874.1"/>
    </source>
</evidence>